<dbReference type="AlphaFoldDB" id="A0A6A4ND10"/>
<reference evidence="3" key="1">
    <citation type="journal article" date="2020" name="Nat. Commun.">
        <title>Genome sequence of the cluster root forming white lupin.</title>
        <authorList>
            <person name="Hufnagel B."/>
            <person name="Marques A."/>
            <person name="Soriano A."/>
            <person name="Marques L."/>
            <person name="Divol F."/>
            <person name="Doumas P."/>
            <person name="Sallet E."/>
            <person name="Mancinotti D."/>
            <person name="Carrere S."/>
            <person name="Marande W."/>
            <person name="Arribat S."/>
            <person name="Keller J."/>
            <person name="Huneau C."/>
            <person name="Blein T."/>
            <person name="Aime D."/>
            <person name="Laguerre M."/>
            <person name="Taylor J."/>
            <person name="Schubert V."/>
            <person name="Nelson M."/>
            <person name="Geu-Flores F."/>
            <person name="Crespi M."/>
            <person name="Gallardo-Guerrero K."/>
            <person name="Delaux P.-M."/>
            <person name="Salse J."/>
            <person name="Berges H."/>
            <person name="Guyot R."/>
            <person name="Gouzy J."/>
            <person name="Peret B."/>
        </authorList>
    </citation>
    <scope>NUCLEOTIDE SEQUENCE [LARGE SCALE GENOMIC DNA]</scope>
    <source>
        <strain evidence="3">cv. Amiga</strain>
    </source>
</reference>
<evidence type="ECO:0000256" key="1">
    <source>
        <dbReference type="SAM" id="SignalP"/>
    </source>
</evidence>
<dbReference type="EMBL" id="WOCE01000021">
    <property type="protein sequence ID" value="KAE9589863.1"/>
    <property type="molecule type" value="Genomic_DNA"/>
</dbReference>
<keyword evidence="3" id="KW-1185">Reference proteome</keyword>
<proteinExistence type="predicted"/>
<comment type="caution">
    <text evidence="2">The sequence shown here is derived from an EMBL/GenBank/DDBJ whole genome shotgun (WGS) entry which is preliminary data.</text>
</comment>
<protein>
    <submittedName>
        <fullName evidence="2">Uncharacterized protein</fullName>
    </submittedName>
</protein>
<accession>A0A6A4ND10</accession>
<feature type="signal peptide" evidence="1">
    <location>
        <begin position="1"/>
        <end position="15"/>
    </location>
</feature>
<feature type="chain" id="PRO_5025690489" evidence="1">
    <location>
        <begin position="16"/>
        <end position="91"/>
    </location>
</feature>
<gene>
    <name evidence="2" type="ORF">Lalb_Chr21g0313431</name>
</gene>
<evidence type="ECO:0000313" key="2">
    <source>
        <dbReference type="EMBL" id="KAE9589863.1"/>
    </source>
</evidence>
<dbReference type="Proteomes" id="UP000447434">
    <property type="component" value="Chromosome 21"/>
</dbReference>
<organism evidence="2 3">
    <name type="scientific">Lupinus albus</name>
    <name type="common">White lupine</name>
    <name type="synonym">Lupinus termis</name>
    <dbReference type="NCBI Taxonomy" id="3870"/>
    <lineage>
        <taxon>Eukaryota</taxon>
        <taxon>Viridiplantae</taxon>
        <taxon>Streptophyta</taxon>
        <taxon>Embryophyta</taxon>
        <taxon>Tracheophyta</taxon>
        <taxon>Spermatophyta</taxon>
        <taxon>Magnoliopsida</taxon>
        <taxon>eudicotyledons</taxon>
        <taxon>Gunneridae</taxon>
        <taxon>Pentapetalae</taxon>
        <taxon>rosids</taxon>
        <taxon>fabids</taxon>
        <taxon>Fabales</taxon>
        <taxon>Fabaceae</taxon>
        <taxon>Papilionoideae</taxon>
        <taxon>50 kb inversion clade</taxon>
        <taxon>genistoids sensu lato</taxon>
        <taxon>core genistoids</taxon>
        <taxon>Genisteae</taxon>
        <taxon>Lupinus</taxon>
    </lineage>
</organism>
<name>A0A6A4ND10_LUPAL</name>
<sequence>MCWFWSLSWIRNLFAWEEEEYEKLLRYLHGSSPKQNIVDSWTWIYDISGQYWVRNAYQTLHEVEESRVLAFFKSLGVVKRAVKDKAFSVEN</sequence>
<keyword evidence="1" id="KW-0732">Signal</keyword>
<evidence type="ECO:0000313" key="3">
    <source>
        <dbReference type="Proteomes" id="UP000447434"/>
    </source>
</evidence>